<proteinExistence type="predicted"/>
<gene>
    <name evidence="1" type="ORF">K7432_014861</name>
</gene>
<name>A0ABR2WGV2_9FUNG</name>
<evidence type="ECO:0000313" key="1">
    <source>
        <dbReference type="EMBL" id="KAK9760762.1"/>
    </source>
</evidence>
<sequence>MKSQEVQYTVDFKSEGELIGTLWVKVDFQYDEDIVEAIRTDAGYTQLSDNPEHLFSNHITELEYGSDLEYYEVNTWIDVEATNGLGIEIITQALRETNAQRFAEKRPLFEPPIFFEKESLCVCFKCFNNGRVTIAAHY</sequence>
<comment type="caution">
    <text evidence="1">The sequence shown here is derived from an EMBL/GenBank/DDBJ whole genome shotgun (WGS) entry which is preliminary data.</text>
</comment>
<reference evidence="1 2" key="1">
    <citation type="submission" date="2023-04" db="EMBL/GenBank/DDBJ databases">
        <title>Genome of Basidiobolus ranarum AG-B5.</title>
        <authorList>
            <person name="Stajich J.E."/>
            <person name="Carter-House D."/>
            <person name="Gryganskyi A."/>
        </authorList>
    </citation>
    <scope>NUCLEOTIDE SEQUENCE [LARGE SCALE GENOMIC DNA]</scope>
    <source>
        <strain evidence="1 2">AG-B5</strain>
    </source>
</reference>
<dbReference type="EMBL" id="JASJQH010001816">
    <property type="protein sequence ID" value="KAK9760762.1"/>
    <property type="molecule type" value="Genomic_DNA"/>
</dbReference>
<accession>A0ABR2WGV2</accession>
<evidence type="ECO:0000313" key="2">
    <source>
        <dbReference type="Proteomes" id="UP001479436"/>
    </source>
</evidence>
<protein>
    <submittedName>
        <fullName evidence="1">Uncharacterized protein</fullName>
    </submittedName>
</protein>
<dbReference type="Proteomes" id="UP001479436">
    <property type="component" value="Unassembled WGS sequence"/>
</dbReference>
<keyword evidence="2" id="KW-1185">Reference proteome</keyword>
<organism evidence="1 2">
    <name type="scientific">Basidiobolus ranarum</name>
    <dbReference type="NCBI Taxonomy" id="34480"/>
    <lineage>
        <taxon>Eukaryota</taxon>
        <taxon>Fungi</taxon>
        <taxon>Fungi incertae sedis</taxon>
        <taxon>Zoopagomycota</taxon>
        <taxon>Entomophthoromycotina</taxon>
        <taxon>Basidiobolomycetes</taxon>
        <taxon>Basidiobolales</taxon>
        <taxon>Basidiobolaceae</taxon>
        <taxon>Basidiobolus</taxon>
    </lineage>
</organism>